<dbReference type="EMBL" id="PTJE01000002">
    <property type="protein sequence ID" value="PPK95591.1"/>
    <property type="molecule type" value="Genomic_DNA"/>
</dbReference>
<evidence type="ECO:0000313" key="3">
    <source>
        <dbReference type="Proteomes" id="UP000239002"/>
    </source>
</evidence>
<comment type="caution">
    <text evidence="2">The sequence shown here is derived from an EMBL/GenBank/DDBJ whole genome shotgun (WGS) entry which is preliminary data.</text>
</comment>
<evidence type="ECO:0000313" key="2">
    <source>
        <dbReference type="EMBL" id="PPK95591.1"/>
    </source>
</evidence>
<keyword evidence="3" id="KW-1185">Reference proteome</keyword>
<feature type="chain" id="PRO_5015411673" description="Cupin domain-containing protein" evidence="1">
    <location>
        <begin position="21"/>
        <end position="280"/>
    </location>
</feature>
<protein>
    <recommendedName>
        <fullName evidence="4">Cupin domain-containing protein</fullName>
    </recommendedName>
</protein>
<dbReference type="RefSeq" id="WP_104514895.1">
    <property type="nucleotide sequence ID" value="NZ_MQVW01000002.1"/>
</dbReference>
<feature type="signal peptide" evidence="1">
    <location>
        <begin position="1"/>
        <end position="20"/>
    </location>
</feature>
<reference evidence="2 3" key="1">
    <citation type="submission" date="2018-02" db="EMBL/GenBank/DDBJ databases">
        <title>Genomic Encyclopedia of Archaeal and Bacterial Type Strains, Phase II (KMG-II): from individual species to whole genera.</title>
        <authorList>
            <person name="Goeker M."/>
        </authorList>
    </citation>
    <scope>NUCLEOTIDE SEQUENCE [LARGE SCALE GENOMIC DNA]</scope>
    <source>
        <strain evidence="2 3">DSM 16809</strain>
    </source>
</reference>
<accession>A0A2S6IN28</accession>
<dbReference type="Proteomes" id="UP000239002">
    <property type="component" value="Unassembled WGS sequence"/>
</dbReference>
<organism evidence="2 3">
    <name type="scientific">Nonlabens xylanidelens</name>
    <dbReference type="NCBI Taxonomy" id="191564"/>
    <lineage>
        <taxon>Bacteria</taxon>
        <taxon>Pseudomonadati</taxon>
        <taxon>Bacteroidota</taxon>
        <taxon>Flavobacteriia</taxon>
        <taxon>Flavobacteriales</taxon>
        <taxon>Flavobacteriaceae</taxon>
        <taxon>Nonlabens</taxon>
    </lineage>
</organism>
<name>A0A2S6IN28_9FLAO</name>
<evidence type="ECO:0000256" key="1">
    <source>
        <dbReference type="SAM" id="SignalP"/>
    </source>
</evidence>
<gene>
    <name evidence="2" type="ORF">LY01_01182</name>
</gene>
<proteinExistence type="predicted"/>
<keyword evidence="1" id="KW-0732">Signal</keyword>
<dbReference type="AlphaFoldDB" id="A0A2S6IN28"/>
<sequence>MKKNILSLLTLFAIFPVIQAQEIPLEQLETQSISNSKMNSKSILENEIEGIHVDHVALGDDKTQVDTYQEGYRTIYLFMKGSGKVIAADKSYEIVPETIFLPNAIDHIKIETTPSETLHYLKITSKLTDQDIMDLKEFPKENTENVYYAKFTDCKSYTEPIKSPNTVSRTILPNKIIPRIAMGTVQTTGPDKVGAHEHPMLEQLFLGLTDNDCTVYADDAQVDFPEYSVLHIPLGSSHSVTVEEDKVLYYVWMDFFKDKKGEEWLKTHNQDEDKDHKKKK</sequence>
<dbReference type="OrthoDB" id="1422342at2"/>
<evidence type="ECO:0008006" key="4">
    <source>
        <dbReference type="Google" id="ProtNLM"/>
    </source>
</evidence>